<dbReference type="Gene3D" id="2.60.40.790">
    <property type="match status" value="1"/>
</dbReference>
<evidence type="ECO:0000256" key="1">
    <source>
        <dbReference type="PROSITE-ProRule" id="PRU00285"/>
    </source>
</evidence>
<feature type="domain" description="SHSP" evidence="3">
    <location>
        <begin position="37"/>
        <end position="149"/>
    </location>
</feature>
<proteinExistence type="inferred from homology"/>
<dbReference type="InterPro" id="IPR031107">
    <property type="entry name" value="Small_HSP"/>
</dbReference>
<dbReference type="InterPro" id="IPR002068">
    <property type="entry name" value="A-crystallin/Hsp20_dom"/>
</dbReference>
<reference evidence="4 5" key="1">
    <citation type="submission" date="2018-06" db="EMBL/GenBank/DDBJ databases">
        <title>Extensive metabolic versatility and redundancy in microbially diverse, dynamic hydrothermal sediments.</title>
        <authorList>
            <person name="Dombrowski N."/>
            <person name="Teske A."/>
            <person name="Baker B.J."/>
        </authorList>
    </citation>
    <scope>NUCLEOTIDE SEQUENCE [LARGE SCALE GENOMIC DNA]</scope>
    <source>
        <strain evidence="4">B35_G9</strain>
    </source>
</reference>
<dbReference type="Pfam" id="PF00011">
    <property type="entry name" value="HSP20"/>
    <property type="match status" value="1"/>
</dbReference>
<accession>A0A660S8J1</accession>
<protein>
    <submittedName>
        <fullName evidence="4">Hsp20/alpha crystallin family protein</fullName>
    </submittedName>
</protein>
<dbReference type="Proteomes" id="UP000282321">
    <property type="component" value="Unassembled WGS sequence"/>
</dbReference>
<gene>
    <name evidence="4" type="ORF">DRP44_05725</name>
</gene>
<comment type="caution">
    <text evidence="4">The sequence shown here is derived from an EMBL/GenBank/DDBJ whole genome shotgun (WGS) entry which is preliminary data.</text>
</comment>
<dbReference type="SUPFAM" id="SSF49764">
    <property type="entry name" value="HSP20-like chaperones"/>
    <property type="match status" value="1"/>
</dbReference>
<dbReference type="EMBL" id="QNBC01000075">
    <property type="protein sequence ID" value="RKX65712.1"/>
    <property type="molecule type" value="Genomic_DNA"/>
</dbReference>
<organism evidence="4 5">
    <name type="scientific">candidate division TA06 bacterium</name>
    <dbReference type="NCBI Taxonomy" id="2250710"/>
    <lineage>
        <taxon>Bacteria</taxon>
        <taxon>Bacteria division TA06</taxon>
    </lineage>
</organism>
<comment type="similarity">
    <text evidence="1 2">Belongs to the small heat shock protein (HSP20) family.</text>
</comment>
<name>A0A660S8J1_UNCT6</name>
<dbReference type="PANTHER" id="PTHR11527">
    <property type="entry name" value="HEAT-SHOCK PROTEIN 20 FAMILY MEMBER"/>
    <property type="match status" value="1"/>
</dbReference>
<evidence type="ECO:0000313" key="4">
    <source>
        <dbReference type="EMBL" id="RKX65712.1"/>
    </source>
</evidence>
<dbReference type="AlphaFoldDB" id="A0A660S8J1"/>
<dbReference type="CDD" id="cd06464">
    <property type="entry name" value="ACD_sHsps-like"/>
    <property type="match status" value="1"/>
</dbReference>
<evidence type="ECO:0000256" key="2">
    <source>
        <dbReference type="RuleBase" id="RU003616"/>
    </source>
</evidence>
<sequence length="149" mass="17443">MKDLTLFDPLKDFLSMKDEIDRMFDRYFVKSSDNRQLPDITWIPPIDVEETKDEIIVKAEIPGMKKDDIKISLQNDNILIEGEKKQEKESKGKNYHRIERVFGKFKRMITLPCEVKADKVKAKYENGLLTINLPKSEETKSVNIPIELK</sequence>
<dbReference type="PROSITE" id="PS01031">
    <property type="entry name" value="SHSP"/>
    <property type="match status" value="1"/>
</dbReference>
<dbReference type="InterPro" id="IPR008978">
    <property type="entry name" value="HSP20-like_chaperone"/>
</dbReference>
<evidence type="ECO:0000259" key="3">
    <source>
        <dbReference type="PROSITE" id="PS01031"/>
    </source>
</evidence>
<evidence type="ECO:0000313" key="5">
    <source>
        <dbReference type="Proteomes" id="UP000282321"/>
    </source>
</evidence>